<keyword evidence="5" id="KW-1185">Reference proteome</keyword>
<dbReference type="InterPro" id="IPR050766">
    <property type="entry name" value="Bact_Lucif_Oxidored"/>
</dbReference>
<reference evidence="4" key="1">
    <citation type="journal article" date="2014" name="Int. J. Syst. Evol. Microbiol.">
        <title>Complete genome of a new Firmicutes species belonging to the dominant human colonic microbiota ('Ruminococcus bicirculans') reveals two chromosomes and a selective capacity to utilize plant glucans.</title>
        <authorList>
            <consortium name="NISC Comparative Sequencing Program"/>
            <person name="Wegmann U."/>
            <person name="Louis P."/>
            <person name="Goesmann A."/>
            <person name="Henrissat B."/>
            <person name="Duncan S.H."/>
            <person name="Flint H.J."/>
        </authorList>
    </citation>
    <scope>NUCLEOTIDE SEQUENCE</scope>
    <source>
        <strain evidence="4">NBRC 103855</strain>
    </source>
</reference>
<reference evidence="4" key="2">
    <citation type="submission" date="2023-01" db="EMBL/GenBank/DDBJ databases">
        <title>Draft genome sequence of Devosia yakushimensis strain NBRC 103855.</title>
        <authorList>
            <person name="Sun Q."/>
            <person name="Mori K."/>
        </authorList>
    </citation>
    <scope>NUCLEOTIDE SEQUENCE</scope>
    <source>
        <strain evidence="4">NBRC 103855</strain>
    </source>
</reference>
<evidence type="ECO:0000259" key="3">
    <source>
        <dbReference type="Pfam" id="PF00296"/>
    </source>
</evidence>
<comment type="caution">
    <text evidence="4">The sequence shown here is derived from an EMBL/GenBank/DDBJ whole genome shotgun (WGS) entry which is preliminary data.</text>
</comment>
<dbReference type="InterPro" id="IPR011251">
    <property type="entry name" value="Luciferase-like_dom"/>
</dbReference>
<keyword evidence="1" id="KW-0560">Oxidoreductase</keyword>
<protein>
    <recommendedName>
        <fullName evidence="3">Luciferase-like domain-containing protein</fullName>
    </recommendedName>
</protein>
<evidence type="ECO:0000256" key="1">
    <source>
        <dbReference type="ARBA" id="ARBA00023002"/>
    </source>
</evidence>
<dbReference type="PANTHER" id="PTHR30137">
    <property type="entry name" value="LUCIFERASE-LIKE MONOOXYGENASE"/>
    <property type="match status" value="1"/>
</dbReference>
<dbReference type="InterPro" id="IPR036661">
    <property type="entry name" value="Luciferase-like_sf"/>
</dbReference>
<proteinExistence type="predicted"/>
<organism evidence="4 5">
    <name type="scientific">Devosia yakushimensis</name>
    <dbReference type="NCBI Taxonomy" id="470028"/>
    <lineage>
        <taxon>Bacteria</taxon>
        <taxon>Pseudomonadati</taxon>
        <taxon>Pseudomonadota</taxon>
        <taxon>Alphaproteobacteria</taxon>
        <taxon>Hyphomicrobiales</taxon>
        <taxon>Devosiaceae</taxon>
        <taxon>Devosia</taxon>
    </lineage>
</organism>
<dbReference type="Proteomes" id="UP001161406">
    <property type="component" value="Unassembled WGS sequence"/>
</dbReference>
<feature type="domain" description="Luciferase-like" evidence="3">
    <location>
        <begin position="7"/>
        <end position="106"/>
    </location>
</feature>
<dbReference type="Pfam" id="PF00296">
    <property type="entry name" value="Bac_luciferase"/>
    <property type="match status" value="1"/>
</dbReference>
<evidence type="ECO:0000313" key="5">
    <source>
        <dbReference type="Proteomes" id="UP001161406"/>
    </source>
</evidence>
<dbReference type="Gene3D" id="3.20.20.30">
    <property type="entry name" value="Luciferase-like domain"/>
    <property type="match status" value="1"/>
</dbReference>
<name>A0ABQ5U7P4_9HYPH</name>
<evidence type="ECO:0000256" key="2">
    <source>
        <dbReference type="ARBA" id="ARBA00023033"/>
    </source>
</evidence>
<accession>A0ABQ5U7P4</accession>
<dbReference type="SUPFAM" id="SSF51679">
    <property type="entry name" value="Bacterial luciferase-like"/>
    <property type="match status" value="1"/>
</dbReference>
<dbReference type="EMBL" id="BSNG01000001">
    <property type="protein sequence ID" value="GLQ08160.1"/>
    <property type="molecule type" value="Genomic_DNA"/>
</dbReference>
<gene>
    <name evidence="4" type="ORF">GCM10007913_00920</name>
</gene>
<sequence>MIAIIGGTFERFRPLVDLYREAGARAGYDPAILQVGVHAMGFVADSDDEARDIFFPGWAQMIGKYASERGWSQPDRAQFDYMAGPDGAFLIGSPETVAAKMQHASEVLGGVSRIAFQMTSAAFETAAMLRSIELLGTEVAPVMRANNANA</sequence>
<evidence type="ECO:0000313" key="4">
    <source>
        <dbReference type="EMBL" id="GLQ08160.1"/>
    </source>
</evidence>
<dbReference type="PANTHER" id="PTHR30137:SF8">
    <property type="entry name" value="BLR5498 PROTEIN"/>
    <property type="match status" value="1"/>
</dbReference>
<keyword evidence="2" id="KW-0503">Monooxygenase</keyword>